<dbReference type="Gene3D" id="1.10.10.10">
    <property type="entry name" value="Winged helix-like DNA-binding domain superfamily/Winged helix DNA-binding domain"/>
    <property type="match status" value="1"/>
</dbReference>
<evidence type="ECO:0000313" key="3">
    <source>
        <dbReference type="Proteomes" id="UP001597112"/>
    </source>
</evidence>
<gene>
    <name evidence="2" type="ORF">ACFQ21_29125</name>
</gene>
<dbReference type="InterPro" id="IPR036390">
    <property type="entry name" value="WH_DNA-bd_sf"/>
</dbReference>
<protein>
    <submittedName>
        <fullName evidence="2">MarR family winged helix-turn-helix transcriptional regulator</fullName>
    </submittedName>
</protein>
<dbReference type="SUPFAM" id="SSF46785">
    <property type="entry name" value="Winged helix' DNA-binding domain"/>
    <property type="match status" value="1"/>
</dbReference>
<dbReference type="InterPro" id="IPR039422">
    <property type="entry name" value="MarR/SlyA-like"/>
</dbReference>
<reference evidence="3" key="1">
    <citation type="journal article" date="2019" name="Int. J. Syst. Evol. Microbiol.">
        <title>The Global Catalogue of Microorganisms (GCM) 10K type strain sequencing project: providing services to taxonomists for standard genome sequencing and annotation.</title>
        <authorList>
            <consortium name="The Broad Institute Genomics Platform"/>
            <consortium name="The Broad Institute Genome Sequencing Center for Infectious Disease"/>
            <person name="Wu L."/>
            <person name="Ma J."/>
        </authorList>
    </citation>
    <scope>NUCLEOTIDE SEQUENCE [LARGE SCALE GENOMIC DNA]</scope>
    <source>
        <strain evidence="3">CCUG 58938</strain>
    </source>
</reference>
<evidence type="ECO:0000259" key="1">
    <source>
        <dbReference type="SMART" id="SM00347"/>
    </source>
</evidence>
<accession>A0ABW3KER4</accession>
<feature type="domain" description="HTH marR-type" evidence="1">
    <location>
        <begin position="29"/>
        <end position="126"/>
    </location>
</feature>
<dbReference type="SMART" id="SM00347">
    <property type="entry name" value="HTH_MARR"/>
    <property type="match status" value="1"/>
</dbReference>
<organism evidence="2 3">
    <name type="scientific">Ohtaekwangia kribbensis</name>
    <dbReference type="NCBI Taxonomy" id="688913"/>
    <lineage>
        <taxon>Bacteria</taxon>
        <taxon>Pseudomonadati</taxon>
        <taxon>Bacteroidota</taxon>
        <taxon>Cytophagia</taxon>
        <taxon>Cytophagales</taxon>
        <taxon>Fulvivirgaceae</taxon>
        <taxon>Ohtaekwangia</taxon>
    </lineage>
</organism>
<name>A0ABW3KER4_9BACT</name>
<dbReference type="PANTHER" id="PTHR33164">
    <property type="entry name" value="TRANSCRIPTIONAL REGULATOR, MARR FAMILY"/>
    <property type="match status" value="1"/>
</dbReference>
<dbReference type="RefSeq" id="WP_377586111.1">
    <property type="nucleotide sequence ID" value="NZ_JBHTKA010000016.1"/>
</dbReference>
<dbReference type="EMBL" id="JBHTKA010000016">
    <property type="protein sequence ID" value="MFD1003422.1"/>
    <property type="molecule type" value="Genomic_DNA"/>
</dbReference>
<dbReference type="InterPro" id="IPR036388">
    <property type="entry name" value="WH-like_DNA-bd_sf"/>
</dbReference>
<comment type="caution">
    <text evidence="2">The sequence shown here is derived from an EMBL/GenBank/DDBJ whole genome shotgun (WGS) entry which is preliminary data.</text>
</comment>
<dbReference type="Proteomes" id="UP001597112">
    <property type="component" value="Unassembled WGS sequence"/>
</dbReference>
<dbReference type="Pfam" id="PF12802">
    <property type="entry name" value="MarR_2"/>
    <property type="match status" value="1"/>
</dbReference>
<proteinExistence type="predicted"/>
<sequence length="142" mass="16166">MKKLENEYRKCLYFSANALARKTEKLAQESWSKVDLTPSHAYLLMLVIDQPGIQPTQIATYLHLTPSTVTRLILKLESKKLVHRTMEGKMTNVYPTTKGSNLLPKLHACQQEFFANYVKILGENESTRLALQMVNVADKLKG</sequence>
<evidence type="ECO:0000313" key="2">
    <source>
        <dbReference type="EMBL" id="MFD1003422.1"/>
    </source>
</evidence>
<keyword evidence="3" id="KW-1185">Reference proteome</keyword>
<dbReference type="InterPro" id="IPR000835">
    <property type="entry name" value="HTH_MarR-typ"/>
</dbReference>
<dbReference type="PANTHER" id="PTHR33164:SF43">
    <property type="entry name" value="HTH-TYPE TRANSCRIPTIONAL REPRESSOR YETL"/>
    <property type="match status" value="1"/>
</dbReference>